<keyword evidence="3" id="KW-1185">Reference proteome</keyword>
<organism evidence="2 3">
    <name type="scientific">Asanoa ferruginea</name>
    <dbReference type="NCBI Taxonomy" id="53367"/>
    <lineage>
        <taxon>Bacteria</taxon>
        <taxon>Bacillati</taxon>
        <taxon>Actinomycetota</taxon>
        <taxon>Actinomycetes</taxon>
        <taxon>Micromonosporales</taxon>
        <taxon>Micromonosporaceae</taxon>
        <taxon>Asanoa</taxon>
    </lineage>
</organism>
<dbReference type="Proteomes" id="UP000256913">
    <property type="component" value="Unassembled WGS sequence"/>
</dbReference>
<feature type="region of interest" description="Disordered" evidence="1">
    <location>
        <begin position="1"/>
        <end position="20"/>
    </location>
</feature>
<dbReference type="AlphaFoldDB" id="A0A3D9ZL18"/>
<evidence type="ECO:0000313" key="2">
    <source>
        <dbReference type="EMBL" id="REF97897.1"/>
    </source>
</evidence>
<accession>A0A3D9ZL18</accession>
<dbReference type="EMBL" id="QUMQ01000001">
    <property type="protein sequence ID" value="REF97897.1"/>
    <property type="molecule type" value="Genomic_DNA"/>
</dbReference>
<comment type="caution">
    <text evidence="2">The sequence shown here is derived from an EMBL/GenBank/DDBJ whole genome shotgun (WGS) entry which is preliminary data.</text>
</comment>
<evidence type="ECO:0008006" key="4">
    <source>
        <dbReference type="Google" id="ProtNLM"/>
    </source>
</evidence>
<reference evidence="2 3" key="1">
    <citation type="submission" date="2018-08" db="EMBL/GenBank/DDBJ databases">
        <title>Sequencing the genomes of 1000 actinobacteria strains.</title>
        <authorList>
            <person name="Klenk H.-P."/>
        </authorList>
    </citation>
    <scope>NUCLEOTIDE SEQUENCE [LARGE SCALE GENOMIC DNA]</scope>
    <source>
        <strain evidence="2 3">DSM 44099</strain>
    </source>
</reference>
<evidence type="ECO:0000256" key="1">
    <source>
        <dbReference type="SAM" id="MobiDB-lite"/>
    </source>
</evidence>
<gene>
    <name evidence="2" type="ORF">DFJ67_3904</name>
</gene>
<sequence length="170" mass="17147">MVLTDQVRGGEEKDETPNRVRRRAVLALGAALAAGAAGGCGLLRGEPDEPPPPDPLLPLADEAVGLAALHRLAATDFPDRAGTLTPIAEAHDAHAKELARIMATPAPSPAASASAGAAAGTVEDRIEALRVAEKAGYEAAVQACLATPAHRAAPVGTIAAARATHLEALK</sequence>
<evidence type="ECO:0000313" key="3">
    <source>
        <dbReference type="Proteomes" id="UP000256913"/>
    </source>
</evidence>
<feature type="compositionally biased region" description="Basic and acidic residues" evidence="1">
    <location>
        <begin position="8"/>
        <end position="18"/>
    </location>
</feature>
<proteinExistence type="predicted"/>
<name>A0A3D9ZL18_9ACTN</name>
<protein>
    <recommendedName>
        <fullName evidence="4">DUF305 domain-containing protein</fullName>
    </recommendedName>
</protein>